<organism evidence="3 4">
    <name type="scientific">Prorocentrum cordatum</name>
    <dbReference type="NCBI Taxonomy" id="2364126"/>
    <lineage>
        <taxon>Eukaryota</taxon>
        <taxon>Sar</taxon>
        <taxon>Alveolata</taxon>
        <taxon>Dinophyceae</taxon>
        <taxon>Prorocentrales</taxon>
        <taxon>Prorocentraceae</taxon>
        <taxon>Prorocentrum</taxon>
    </lineage>
</organism>
<evidence type="ECO:0000256" key="1">
    <source>
        <dbReference type="SAM" id="MobiDB-lite"/>
    </source>
</evidence>
<evidence type="ECO:0000313" key="3">
    <source>
        <dbReference type="EMBL" id="CAK0870117.1"/>
    </source>
</evidence>
<keyword evidence="2" id="KW-0472">Membrane</keyword>
<feature type="transmembrane region" description="Helical" evidence="2">
    <location>
        <begin position="209"/>
        <end position="229"/>
    </location>
</feature>
<accession>A0ABN9VDR6</accession>
<dbReference type="EMBL" id="CAUYUJ010016926">
    <property type="protein sequence ID" value="CAK0870117.1"/>
    <property type="molecule type" value="Genomic_DNA"/>
</dbReference>
<keyword evidence="2" id="KW-0812">Transmembrane</keyword>
<feature type="region of interest" description="Disordered" evidence="1">
    <location>
        <begin position="106"/>
        <end position="134"/>
    </location>
</feature>
<keyword evidence="4" id="KW-1185">Reference proteome</keyword>
<dbReference type="Proteomes" id="UP001189429">
    <property type="component" value="Unassembled WGS sequence"/>
</dbReference>
<keyword evidence="2" id="KW-1133">Transmembrane helix</keyword>
<evidence type="ECO:0000256" key="2">
    <source>
        <dbReference type="SAM" id="Phobius"/>
    </source>
</evidence>
<reference evidence="3" key="1">
    <citation type="submission" date="2023-10" db="EMBL/GenBank/DDBJ databases">
        <authorList>
            <person name="Chen Y."/>
            <person name="Shah S."/>
            <person name="Dougan E. K."/>
            <person name="Thang M."/>
            <person name="Chan C."/>
        </authorList>
    </citation>
    <scope>NUCLEOTIDE SEQUENCE [LARGE SCALE GENOMIC DNA]</scope>
</reference>
<proteinExistence type="predicted"/>
<evidence type="ECO:0000313" key="4">
    <source>
        <dbReference type="Proteomes" id="UP001189429"/>
    </source>
</evidence>
<protein>
    <submittedName>
        <fullName evidence="3">Uncharacterized protein</fullName>
    </submittedName>
</protein>
<comment type="caution">
    <text evidence="3">The sequence shown here is derived from an EMBL/GenBank/DDBJ whole genome shotgun (WGS) entry which is preliminary data.</text>
</comment>
<feature type="non-terminal residue" evidence="3">
    <location>
        <position position="1"/>
    </location>
</feature>
<name>A0ABN9VDR6_9DINO</name>
<sequence length="235" mass="24451">TRDACEAWLVSHAGAAAPGSWQDREQAARPALAELAWAAAGELLGQQDRGSAPAVPRLAPPLLHSDALSFVTVQGRPWICTCGATVFSPPAVVEDVADVVQPQVAESQQLPSEESPRAPPTLSPLSPPSSPSLVGGEEVLEFEVEEDILGPSSVRGEADLQGADEASVPPLLAAHPGGLPTTATEASSRVDPAWAPDLTPFLQIARCPLSLLVVVVVVVVLLLLLLLLLSTRVWG</sequence>
<gene>
    <name evidence="3" type="ORF">PCOR1329_LOCUS56310</name>
</gene>
<feature type="compositionally biased region" description="Pro residues" evidence="1">
    <location>
        <begin position="117"/>
        <end position="130"/>
    </location>
</feature>